<dbReference type="RefSeq" id="WP_069829751.1">
    <property type="nucleotide sequence ID" value="NZ_MDJD01000034.1"/>
</dbReference>
<dbReference type="STRING" id="1849968.A8C32_01915"/>
<dbReference type="PANTHER" id="PTHR10545:SF29">
    <property type="entry name" value="GH14572P-RELATED"/>
    <property type="match status" value="1"/>
</dbReference>
<dbReference type="GO" id="GO:0008080">
    <property type="term" value="F:N-acetyltransferase activity"/>
    <property type="evidence" value="ECO:0007669"/>
    <property type="project" value="TreeGrafter"/>
</dbReference>
<dbReference type="PROSITE" id="PS51186">
    <property type="entry name" value="GNAT"/>
    <property type="match status" value="1"/>
</dbReference>
<dbReference type="GO" id="GO:0005737">
    <property type="term" value="C:cytoplasm"/>
    <property type="evidence" value="ECO:0007669"/>
    <property type="project" value="TreeGrafter"/>
</dbReference>
<organism evidence="4 5">
    <name type="scientific">Flavivirga aquatica</name>
    <dbReference type="NCBI Taxonomy" id="1849968"/>
    <lineage>
        <taxon>Bacteria</taxon>
        <taxon>Pseudomonadati</taxon>
        <taxon>Bacteroidota</taxon>
        <taxon>Flavobacteriia</taxon>
        <taxon>Flavobacteriales</taxon>
        <taxon>Flavobacteriaceae</taxon>
        <taxon>Flavivirga</taxon>
    </lineage>
</organism>
<dbReference type="InterPro" id="IPR000182">
    <property type="entry name" value="GNAT_dom"/>
</dbReference>
<evidence type="ECO:0000259" key="3">
    <source>
        <dbReference type="PROSITE" id="PS51186"/>
    </source>
</evidence>
<dbReference type="Gene3D" id="3.40.630.30">
    <property type="match status" value="1"/>
</dbReference>
<keyword evidence="1 4" id="KW-0808">Transferase</keyword>
<keyword evidence="5" id="KW-1185">Reference proteome</keyword>
<proteinExistence type="predicted"/>
<accession>A0A1E5TA60</accession>
<dbReference type="PANTHER" id="PTHR10545">
    <property type="entry name" value="DIAMINE N-ACETYLTRANSFERASE"/>
    <property type="match status" value="1"/>
</dbReference>
<dbReference type="OrthoDB" id="9805924at2"/>
<evidence type="ECO:0000256" key="2">
    <source>
        <dbReference type="ARBA" id="ARBA00023315"/>
    </source>
</evidence>
<evidence type="ECO:0000313" key="4">
    <source>
        <dbReference type="EMBL" id="OEK08241.1"/>
    </source>
</evidence>
<reference evidence="4 5" key="1">
    <citation type="submission" date="2016-05" db="EMBL/GenBank/DDBJ databases">
        <title>Draft Genome Sequence of Algibacter sp. Strain SK-16 Isolated from the Surface Water of Aburatsubo Inlet.</title>
        <authorList>
            <person name="Wong S.-K."/>
            <person name="Yoshizawa S."/>
            <person name="Nakajima Y."/>
            <person name="Ogura Y."/>
            <person name="Tetsuya H."/>
            <person name="Hamasaki K."/>
        </authorList>
    </citation>
    <scope>NUCLEOTIDE SEQUENCE [LARGE SCALE GENOMIC DNA]</scope>
    <source>
        <strain evidence="4 5">SK-16</strain>
    </source>
</reference>
<dbReference type="EMBL" id="MDJD01000034">
    <property type="protein sequence ID" value="OEK08241.1"/>
    <property type="molecule type" value="Genomic_DNA"/>
</dbReference>
<evidence type="ECO:0000313" key="5">
    <source>
        <dbReference type="Proteomes" id="UP000095713"/>
    </source>
</evidence>
<dbReference type="CDD" id="cd04301">
    <property type="entry name" value="NAT_SF"/>
    <property type="match status" value="1"/>
</dbReference>
<gene>
    <name evidence="4" type="ORF">A8C32_01915</name>
</gene>
<dbReference type="SUPFAM" id="SSF55729">
    <property type="entry name" value="Acyl-CoA N-acyltransferases (Nat)"/>
    <property type="match status" value="1"/>
</dbReference>
<dbReference type="AlphaFoldDB" id="A0A1E5TA60"/>
<dbReference type="Pfam" id="PF00583">
    <property type="entry name" value="Acetyltransf_1"/>
    <property type="match status" value="1"/>
</dbReference>
<protein>
    <submittedName>
        <fullName evidence="4">GNAT family N-acetyltransferase</fullName>
    </submittedName>
</protein>
<dbReference type="InterPro" id="IPR051016">
    <property type="entry name" value="Diverse_Substrate_AcTransf"/>
</dbReference>
<evidence type="ECO:0000256" key="1">
    <source>
        <dbReference type="ARBA" id="ARBA00022679"/>
    </source>
</evidence>
<name>A0A1E5TA60_9FLAO</name>
<feature type="domain" description="N-acetyltransferase" evidence="3">
    <location>
        <begin position="1"/>
        <end position="147"/>
    </location>
</feature>
<comment type="caution">
    <text evidence="4">The sequence shown here is derived from an EMBL/GenBank/DDBJ whole genome shotgun (WGS) entry which is preliminary data.</text>
</comment>
<dbReference type="Proteomes" id="UP000095713">
    <property type="component" value="Unassembled WGS sequence"/>
</dbReference>
<dbReference type="InterPro" id="IPR016181">
    <property type="entry name" value="Acyl_CoA_acyltransferase"/>
</dbReference>
<keyword evidence="2" id="KW-0012">Acyltransferase</keyword>
<sequence>MIIRDIKEKDLEQIVQLCELHAAYEKAKYSPKNKFELLSQHLFNTSNNVNCLVVELNQNIVGYATYIKQFSTWDASFYIYLDCLFLKEETRGKGIGVLIMQKIKDYAKSENCEIIQWQTPDFNENAISFYKKIGAQSKVKERFFWKV</sequence>